<dbReference type="Pfam" id="PF03167">
    <property type="entry name" value="UDG"/>
    <property type="match status" value="1"/>
</dbReference>
<keyword evidence="13" id="KW-1185">Reference proteome</keyword>
<evidence type="ECO:0000256" key="5">
    <source>
        <dbReference type="ARBA" id="ARBA00023204"/>
    </source>
</evidence>
<dbReference type="eggNOG" id="KOG2994">
    <property type="taxonomic scope" value="Eukaryota"/>
</dbReference>
<dbReference type="PANTHER" id="PTHR11264:SF0">
    <property type="entry name" value="URACIL-DNA GLYCOSYLASE"/>
    <property type="match status" value="1"/>
</dbReference>
<keyword evidence="4 7" id="KW-0496">Mitochondrion</keyword>
<name>S3CFL8_GLAL2</name>
<keyword evidence="6 7" id="KW-0539">Nucleus</keyword>
<feature type="compositionally biased region" description="Acidic residues" evidence="10">
    <location>
        <begin position="364"/>
        <end position="375"/>
    </location>
</feature>
<accession>S3CFL8</accession>
<keyword evidence="2 7" id="KW-0227">DNA damage</keyword>
<keyword evidence="5 7" id="KW-0234">DNA repair</keyword>
<dbReference type="STRING" id="1116229.S3CFL8"/>
<dbReference type="HAMAP" id="MF_00148">
    <property type="entry name" value="UDG"/>
    <property type="match status" value="1"/>
</dbReference>
<dbReference type="GeneID" id="19467631"/>
<feature type="domain" description="Uracil-DNA glycosylase-like" evidence="11">
    <location>
        <begin position="119"/>
        <end position="283"/>
    </location>
</feature>
<dbReference type="OrthoDB" id="10031947at2759"/>
<feature type="region of interest" description="Disordered" evidence="10">
    <location>
        <begin position="313"/>
        <end position="375"/>
    </location>
</feature>
<feature type="compositionally biased region" description="Acidic residues" evidence="10">
    <location>
        <begin position="344"/>
        <end position="354"/>
    </location>
</feature>
<dbReference type="OMA" id="AGKKWFP"/>
<dbReference type="GO" id="GO:0004844">
    <property type="term" value="F:uracil DNA N-glycosylase activity"/>
    <property type="evidence" value="ECO:0007669"/>
    <property type="project" value="UniProtKB-UniRule"/>
</dbReference>
<dbReference type="SMART" id="SM00987">
    <property type="entry name" value="UreE_C"/>
    <property type="match status" value="1"/>
</dbReference>
<dbReference type="Gene3D" id="3.40.470.10">
    <property type="entry name" value="Uracil-DNA glycosylase-like domain"/>
    <property type="match status" value="1"/>
</dbReference>
<dbReference type="AlphaFoldDB" id="S3CFL8"/>
<dbReference type="PROSITE" id="PS00130">
    <property type="entry name" value="U_DNA_GLYCOSYLASE"/>
    <property type="match status" value="1"/>
</dbReference>
<dbReference type="InterPro" id="IPR036895">
    <property type="entry name" value="Uracil-DNA_glycosylase-like_sf"/>
</dbReference>
<dbReference type="SUPFAM" id="SSF52141">
    <property type="entry name" value="Uracil-DNA glycosylase-like"/>
    <property type="match status" value="1"/>
</dbReference>
<dbReference type="EMBL" id="KE145373">
    <property type="protein sequence ID" value="EPE24730.1"/>
    <property type="molecule type" value="Genomic_DNA"/>
</dbReference>
<evidence type="ECO:0000256" key="9">
    <source>
        <dbReference type="RuleBase" id="RU003780"/>
    </source>
</evidence>
<sequence length="375" mass="42233">MSLKRKANDLPSSQDPKKAKGSTITSFFGQPKPVHNANSSNIAAPVTKFDKEAWVAKLTEEQKTLLQLEIDTLDVSWLKELQDEVLTKEFLDLKRFLKREVDAGKVIFPKMEDVYAWSTHTPLHTVKAVIIGQDPYHNVNQAHGLCFSVLPPTPAPPSLKNIYKALKNDYPSFTPPPKNSGLLTPWADRGVLLLNTCLTVRAHDANSHANRGWEKFTQKVIDTVAAKRQKGVVFLAWGSPAAKRVVKINKAKHLVLLSVHPSPLSASRGWFDCGHFRKTNEWLVERYGVGSEIDWDLNGMTEGEREKMRVEEERKKVEEEKKRVEEEKKRKETEETLAALEAIEAAETDDEEAEGSPATLEAIEAAETDYENEEI</sequence>
<evidence type="ECO:0000256" key="4">
    <source>
        <dbReference type="ARBA" id="ARBA00023128"/>
    </source>
</evidence>
<dbReference type="RefSeq" id="XP_008088818.1">
    <property type="nucleotide sequence ID" value="XM_008090627.1"/>
</dbReference>
<organism evidence="12 13">
    <name type="scientific">Glarea lozoyensis (strain ATCC 20868 / MF5171)</name>
    <dbReference type="NCBI Taxonomy" id="1116229"/>
    <lineage>
        <taxon>Eukaryota</taxon>
        <taxon>Fungi</taxon>
        <taxon>Dikarya</taxon>
        <taxon>Ascomycota</taxon>
        <taxon>Pezizomycotina</taxon>
        <taxon>Leotiomycetes</taxon>
        <taxon>Helotiales</taxon>
        <taxon>Helotiaceae</taxon>
        <taxon>Glarea</taxon>
    </lineage>
</organism>
<evidence type="ECO:0000259" key="11">
    <source>
        <dbReference type="SMART" id="SM00986"/>
    </source>
</evidence>
<dbReference type="NCBIfam" id="NF003592">
    <property type="entry name" value="PRK05254.1-5"/>
    <property type="match status" value="1"/>
</dbReference>
<comment type="subcellular location">
    <subcellularLocation>
        <location evidence="7">Mitochondrion</location>
    </subcellularLocation>
    <subcellularLocation>
        <location evidence="7">Nucleus</location>
    </subcellularLocation>
</comment>
<evidence type="ECO:0000313" key="13">
    <source>
        <dbReference type="Proteomes" id="UP000016922"/>
    </source>
</evidence>
<dbReference type="SMART" id="SM00986">
    <property type="entry name" value="UDG"/>
    <property type="match status" value="1"/>
</dbReference>
<dbReference type="EC" id="3.2.2.27" evidence="7 9"/>
<comment type="catalytic activity">
    <reaction evidence="7 9">
        <text>Hydrolyzes single-stranded DNA or mismatched double-stranded DNA and polynucleotides, releasing free uracil.</text>
        <dbReference type="EC" id="3.2.2.27"/>
    </reaction>
</comment>
<comment type="similarity">
    <text evidence="1 7 9">Belongs to the uracil-DNA glycosylase (UDG) superfamily. UNG family.</text>
</comment>
<evidence type="ECO:0000256" key="6">
    <source>
        <dbReference type="ARBA" id="ARBA00023242"/>
    </source>
</evidence>
<gene>
    <name evidence="7" type="primary">UNG1</name>
    <name evidence="12" type="ORF">GLAREA_08583</name>
</gene>
<dbReference type="CDD" id="cd10027">
    <property type="entry name" value="UDG-F1-like"/>
    <property type="match status" value="1"/>
</dbReference>
<feature type="compositionally biased region" description="Basic and acidic residues" evidence="10">
    <location>
        <begin position="313"/>
        <end position="334"/>
    </location>
</feature>
<protein>
    <recommendedName>
        <fullName evidence="7 9">Uracil-DNA glycosylase</fullName>
        <shortName evidence="7">UDG</shortName>
        <ecNumber evidence="7 9">3.2.2.27</ecNumber>
    </recommendedName>
</protein>
<dbReference type="GO" id="GO:0097510">
    <property type="term" value="P:base-excision repair, AP site formation via deaminated base removal"/>
    <property type="evidence" value="ECO:0007669"/>
    <property type="project" value="TreeGrafter"/>
</dbReference>
<keyword evidence="3 7" id="KW-0378">Hydrolase</keyword>
<dbReference type="PANTHER" id="PTHR11264">
    <property type="entry name" value="URACIL-DNA GLYCOSYLASE"/>
    <property type="match status" value="1"/>
</dbReference>
<comment type="function">
    <text evidence="7 9">Excises uracil residues from the DNA which can arise as a result of misincorporation of dUMP residues by DNA polymerase or due to deamination of cytosine.</text>
</comment>
<dbReference type="GO" id="GO:0005634">
    <property type="term" value="C:nucleus"/>
    <property type="evidence" value="ECO:0007669"/>
    <property type="project" value="UniProtKB-SubCell"/>
</dbReference>
<dbReference type="Proteomes" id="UP000016922">
    <property type="component" value="Unassembled WGS sequence"/>
</dbReference>
<dbReference type="InterPro" id="IPR002043">
    <property type="entry name" value="UDG_fam1"/>
</dbReference>
<dbReference type="InterPro" id="IPR018085">
    <property type="entry name" value="Ura-DNA_Glyclase_AS"/>
</dbReference>
<dbReference type="InterPro" id="IPR005122">
    <property type="entry name" value="Uracil-DNA_glycosylase-like"/>
</dbReference>
<dbReference type="NCBIfam" id="NF003588">
    <property type="entry name" value="PRK05254.1-1"/>
    <property type="match status" value="1"/>
</dbReference>
<dbReference type="KEGG" id="glz:GLAREA_08583"/>
<evidence type="ECO:0000256" key="3">
    <source>
        <dbReference type="ARBA" id="ARBA00022801"/>
    </source>
</evidence>
<evidence type="ECO:0000256" key="2">
    <source>
        <dbReference type="ARBA" id="ARBA00022763"/>
    </source>
</evidence>
<evidence type="ECO:0000256" key="1">
    <source>
        <dbReference type="ARBA" id="ARBA00008184"/>
    </source>
</evidence>
<feature type="region of interest" description="Disordered" evidence="10">
    <location>
        <begin position="1"/>
        <end position="39"/>
    </location>
</feature>
<reference evidence="12 13" key="1">
    <citation type="journal article" date="2013" name="BMC Genomics">
        <title>Genomics-driven discovery of the pneumocandin biosynthetic gene cluster in the fungus Glarea lozoyensis.</title>
        <authorList>
            <person name="Chen L."/>
            <person name="Yue Q."/>
            <person name="Zhang X."/>
            <person name="Xiang M."/>
            <person name="Wang C."/>
            <person name="Li S."/>
            <person name="Che Y."/>
            <person name="Ortiz-Lopez F.J."/>
            <person name="Bills G.F."/>
            <person name="Liu X."/>
            <person name="An Z."/>
        </authorList>
    </citation>
    <scope>NUCLEOTIDE SEQUENCE [LARGE SCALE GENOMIC DNA]</scope>
    <source>
        <strain evidence="13">ATCC 20868 / MF5171</strain>
    </source>
</reference>
<evidence type="ECO:0000256" key="10">
    <source>
        <dbReference type="SAM" id="MobiDB-lite"/>
    </source>
</evidence>
<dbReference type="HOGENOM" id="CLU_032162_2_0_1"/>
<proteinExistence type="inferred from homology"/>
<feature type="active site" description="Proton acceptor" evidence="7 8">
    <location>
        <position position="134"/>
    </location>
</feature>
<evidence type="ECO:0000256" key="7">
    <source>
        <dbReference type="HAMAP-Rule" id="MF_03166"/>
    </source>
</evidence>
<dbReference type="NCBIfam" id="TIGR00628">
    <property type="entry name" value="ung"/>
    <property type="match status" value="1"/>
</dbReference>
<dbReference type="NCBIfam" id="NF003589">
    <property type="entry name" value="PRK05254.1-2"/>
    <property type="match status" value="1"/>
</dbReference>
<dbReference type="FunFam" id="3.40.470.10:FF:000007">
    <property type="entry name" value="Uracil-DNA glycosylase"/>
    <property type="match status" value="1"/>
</dbReference>
<evidence type="ECO:0000256" key="8">
    <source>
        <dbReference type="PROSITE-ProRule" id="PRU10072"/>
    </source>
</evidence>
<dbReference type="GO" id="GO:0005739">
    <property type="term" value="C:mitochondrion"/>
    <property type="evidence" value="ECO:0007669"/>
    <property type="project" value="UniProtKB-SubCell"/>
</dbReference>
<evidence type="ECO:0000313" key="12">
    <source>
        <dbReference type="EMBL" id="EPE24730.1"/>
    </source>
</evidence>